<dbReference type="Gene3D" id="3.60.10.10">
    <property type="entry name" value="Endonuclease/exonuclease/phosphatase"/>
    <property type="match status" value="1"/>
</dbReference>
<gene>
    <name evidence="2" type="ORF">IPOD504_LOCUS17690</name>
</gene>
<dbReference type="SUPFAM" id="SSF56219">
    <property type="entry name" value="DNase I-like"/>
    <property type="match status" value="1"/>
</dbReference>
<accession>A0ABN8JA59</accession>
<dbReference type="Pfam" id="PF14529">
    <property type="entry name" value="Exo_endo_phos_2"/>
    <property type="match status" value="1"/>
</dbReference>
<reference evidence="2" key="1">
    <citation type="submission" date="2022-03" db="EMBL/GenBank/DDBJ databases">
        <authorList>
            <person name="Martin H S."/>
        </authorList>
    </citation>
    <scope>NUCLEOTIDE SEQUENCE [LARGE SCALE GENOMIC DNA]</scope>
</reference>
<dbReference type="EMBL" id="CAKOGK010000035">
    <property type="protein sequence ID" value="CAH2079232.1"/>
    <property type="molecule type" value="Genomic_DNA"/>
</dbReference>
<dbReference type="Proteomes" id="UP000837857">
    <property type="component" value="Unassembled WGS sequence"/>
</dbReference>
<sequence length="163" mass="17829">MLEFGDNPKAGIYIANSRVGALHIARLCTKHCVAASLHVAEGAEILLVSAYFQYAEPIEPHILEVDRVLDHLQGKSAVIGVDANAHSPIWFSHQRHYTGRGQDAVNIRTQTEDFINGRGLIIGNREGQPYTFSGPNGDSNIDLTLTTRGAVVSDWKVHSDISQ</sequence>
<protein>
    <recommendedName>
        <fullName evidence="1">Endonuclease/exonuclease/phosphatase domain-containing protein</fullName>
    </recommendedName>
</protein>
<organism evidence="2 3">
    <name type="scientific">Iphiclides podalirius</name>
    <name type="common">scarce swallowtail</name>
    <dbReference type="NCBI Taxonomy" id="110791"/>
    <lineage>
        <taxon>Eukaryota</taxon>
        <taxon>Metazoa</taxon>
        <taxon>Ecdysozoa</taxon>
        <taxon>Arthropoda</taxon>
        <taxon>Hexapoda</taxon>
        <taxon>Insecta</taxon>
        <taxon>Pterygota</taxon>
        <taxon>Neoptera</taxon>
        <taxon>Endopterygota</taxon>
        <taxon>Lepidoptera</taxon>
        <taxon>Glossata</taxon>
        <taxon>Ditrysia</taxon>
        <taxon>Papilionoidea</taxon>
        <taxon>Papilionidae</taxon>
        <taxon>Papilioninae</taxon>
        <taxon>Iphiclides</taxon>
    </lineage>
</organism>
<evidence type="ECO:0000313" key="3">
    <source>
        <dbReference type="Proteomes" id="UP000837857"/>
    </source>
</evidence>
<dbReference type="InterPro" id="IPR036691">
    <property type="entry name" value="Endo/exonu/phosph_ase_sf"/>
</dbReference>
<keyword evidence="3" id="KW-1185">Reference proteome</keyword>
<evidence type="ECO:0000259" key="1">
    <source>
        <dbReference type="Pfam" id="PF14529"/>
    </source>
</evidence>
<name>A0ABN8JA59_9NEOP</name>
<feature type="domain" description="Endonuclease/exonuclease/phosphatase" evidence="1">
    <location>
        <begin position="45"/>
        <end position="158"/>
    </location>
</feature>
<dbReference type="InterPro" id="IPR005135">
    <property type="entry name" value="Endo/exonuclease/phosphatase"/>
</dbReference>
<evidence type="ECO:0000313" key="2">
    <source>
        <dbReference type="EMBL" id="CAH2079232.1"/>
    </source>
</evidence>
<feature type="non-terminal residue" evidence="2">
    <location>
        <position position="163"/>
    </location>
</feature>
<comment type="caution">
    <text evidence="2">The sequence shown here is derived from an EMBL/GenBank/DDBJ whole genome shotgun (WGS) entry which is preliminary data.</text>
</comment>
<proteinExistence type="predicted"/>